<gene>
    <name evidence="1" type="ORF">Pla133_31390</name>
</gene>
<evidence type="ECO:0008006" key="3">
    <source>
        <dbReference type="Google" id="ProtNLM"/>
    </source>
</evidence>
<sequence length="193" mass="21582">MAVAGVIGKRRLADAPHATYLLTPAGGAPGPLIDQMAVRGQQLARDLTDEDLDPAFLAWSMHARMNTEALPPGRLVLEFAFEGVPESLSRFWLVSEERVVDLCIRPPGLDTDLLVLADLRRFVGTWRGFRDLRAELKAGTIRLSGPVELQRQFPAWLLRSGLAPYERRRDGRERRLFEASRRDDRSAATPPTV</sequence>
<dbReference type="EMBL" id="CP036287">
    <property type="protein sequence ID" value="QDU68047.1"/>
    <property type="molecule type" value="Genomic_DNA"/>
</dbReference>
<accession>A0A518BM79</accession>
<dbReference type="Proteomes" id="UP000316921">
    <property type="component" value="Chromosome"/>
</dbReference>
<evidence type="ECO:0000313" key="2">
    <source>
        <dbReference type="Proteomes" id="UP000316921"/>
    </source>
</evidence>
<name>A0A518BM79_9BACT</name>
<keyword evidence="2" id="KW-1185">Reference proteome</keyword>
<organism evidence="1 2">
    <name type="scientific">Engelhardtia mirabilis</name>
    <dbReference type="NCBI Taxonomy" id="2528011"/>
    <lineage>
        <taxon>Bacteria</taxon>
        <taxon>Pseudomonadati</taxon>
        <taxon>Planctomycetota</taxon>
        <taxon>Planctomycetia</taxon>
        <taxon>Planctomycetia incertae sedis</taxon>
        <taxon>Engelhardtia</taxon>
    </lineage>
</organism>
<evidence type="ECO:0000313" key="1">
    <source>
        <dbReference type="EMBL" id="QDU68047.1"/>
    </source>
</evidence>
<proteinExistence type="predicted"/>
<protein>
    <recommendedName>
        <fullName evidence="3">SCP2 domain-containing protein</fullName>
    </recommendedName>
</protein>
<dbReference type="AlphaFoldDB" id="A0A518BM79"/>
<dbReference type="KEGG" id="pbap:Pla133_31390"/>
<reference evidence="1 2" key="1">
    <citation type="submission" date="2019-02" db="EMBL/GenBank/DDBJ databases">
        <title>Deep-cultivation of Planctomycetes and their phenomic and genomic characterization uncovers novel biology.</title>
        <authorList>
            <person name="Wiegand S."/>
            <person name="Jogler M."/>
            <person name="Boedeker C."/>
            <person name="Pinto D."/>
            <person name="Vollmers J."/>
            <person name="Rivas-Marin E."/>
            <person name="Kohn T."/>
            <person name="Peeters S.H."/>
            <person name="Heuer A."/>
            <person name="Rast P."/>
            <person name="Oberbeckmann S."/>
            <person name="Bunk B."/>
            <person name="Jeske O."/>
            <person name="Meyerdierks A."/>
            <person name="Storesund J.E."/>
            <person name="Kallscheuer N."/>
            <person name="Luecker S."/>
            <person name="Lage O.M."/>
            <person name="Pohl T."/>
            <person name="Merkel B.J."/>
            <person name="Hornburger P."/>
            <person name="Mueller R.-W."/>
            <person name="Bruemmer F."/>
            <person name="Labrenz M."/>
            <person name="Spormann A.M."/>
            <person name="Op den Camp H."/>
            <person name="Overmann J."/>
            <person name="Amann R."/>
            <person name="Jetten M.S.M."/>
            <person name="Mascher T."/>
            <person name="Medema M.H."/>
            <person name="Devos D.P."/>
            <person name="Kaster A.-K."/>
            <person name="Ovreas L."/>
            <person name="Rohde M."/>
            <person name="Galperin M.Y."/>
            <person name="Jogler C."/>
        </authorList>
    </citation>
    <scope>NUCLEOTIDE SEQUENCE [LARGE SCALE GENOMIC DNA]</scope>
    <source>
        <strain evidence="1 2">Pla133</strain>
    </source>
</reference>